<organism evidence="5 6">
    <name type="scientific">Geodia barretti</name>
    <name type="common">Barrett's horny sponge</name>
    <dbReference type="NCBI Taxonomy" id="519541"/>
    <lineage>
        <taxon>Eukaryota</taxon>
        <taxon>Metazoa</taxon>
        <taxon>Porifera</taxon>
        <taxon>Demospongiae</taxon>
        <taxon>Heteroscleromorpha</taxon>
        <taxon>Tetractinellida</taxon>
        <taxon>Astrophorina</taxon>
        <taxon>Geodiidae</taxon>
        <taxon>Geodia</taxon>
    </lineage>
</organism>
<dbReference type="InterPro" id="IPR027417">
    <property type="entry name" value="P-loop_NTPase"/>
</dbReference>
<feature type="domain" description="Dynein heavy chain region D6 P-loop" evidence="3">
    <location>
        <begin position="891"/>
        <end position="999"/>
    </location>
</feature>
<feature type="region of interest" description="Disordered" evidence="2">
    <location>
        <begin position="43"/>
        <end position="101"/>
    </location>
</feature>
<evidence type="ECO:0000313" key="6">
    <source>
        <dbReference type="Proteomes" id="UP001174909"/>
    </source>
</evidence>
<keyword evidence="6" id="KW-1185">Reference proteome</keyword>
<dbReference type="GO" id="GO:0007018">
    <property type="term" value="P:microtubule-based movement"/>
    <property type="evidence" value="ECO:0007669"/>
    <property type="project" value="InterPro"/>
</dbReference>
<evidence type="ECO:0000259" key="3">
    <source>
        <dbReference type="Pfam" id="PF03028"/>
    </source>
</evidence>
<dbReference type="InterPro" id="IPR042219">
    <property type="entry name" value="AAA_lid_11_sf"/>
</dbReference>
<accession>A0AA35RPP6</accession>
<feature type="coiled-coil region" evidence="1">
    <location>
        <begin position="254"/>
        <end position="281"/>
    </location>
</feature>
<dbReference type="Proteomes" id="UP001174909">
    <property type="component" value="Unassembled WGS sequence"/>
</dbReference>
<evidence type="ECO:0000259" key="4">
    <source>
        <dbReference type="Pfam" id="PF12781"/>
    </source>
</evidence>
<dbReference type="Gene3D" id="3.40.50.300">
    <property type="entry name" value="P-loop containing nucleotide triphosphate hydrolases"/>
    <property type="match status" value="2"/>
</dbReference>
<dbReference type="AlphaFoldDB" id="A0AA35RPP6"/>
<evidence type="ECO:0000256" key="2">
    <source>
        <dbReference type="SAM" id="MobiDB-lite"/>
    </source>
</evidence>
<dbReference type="InterPro" id="IPR004273">
    <property type="entry name" value="Dynein_heavy_D6_P-loop"/>
</dbReference>
<dbReference type="EMBL" id="CASHTH010001404">
    <property type="protein sequence ID" value="CAI8014944.1"/>
    <property type="molecule type" value="Genomic_DNA"/>
</dbReference>
<gene>
    <name evidence="5" type="ORF">GBAR_LOCUS9310</name>
</gene>
<feature type="domain" description="Dynein heavy chain ATP-binding dynein motor region" evidence="4">
    <location>
        <begin position="393"/>
        <end position="589"/>
    </location>
</feature>
<dbReference type="Gene3D" id="1.10.8.720">
    <property type="entry name" value="Region D6 of dynein motor"/>
    <property type="match status" value="1"/>
</dbReference>
<keyword evidence="1" id="KW-0175">Coiled coil</keyword>
<sequence length="1171" mass="129453">MRCSTVRSGSIETQWTRLRACPVLLLWSAPSCRVMLTLLSQHRGRGGGGGGGGGKGEASEAPEEDSLRSSASSSASDSLKQPRARKASICPPVSTIPPSSNLREARERWTAIKLAIGDSQNFLDLVSGINWRDGLTVEAMNLIKAHLCTGEGGEGGGGVRKEIGRTGLQTHGLVTLSAARHADEVLGIIFRFAVGMLRYTGLFQSHLLAHEKLNRARQRSSDLDQQLRGSVATCPTRGGRQMTGVELRERVEETELGEASLRRLEEELRDLQEEFNAAAVKKHSLGQTCSQLAESLKSASHLLDSLKYRQEAWQYRLDHTPSEHLLATNCLLAAAITTYTGPYPILSRIKMVSALTGVCLETKMVAEEETNQLLKIEEYPLFMMGQTGLYQLELEGLPPDLTSRVSACVISRGHTHSPPLISDPFNMAAPWISRHYQGSRLVDFESPGLQSSLTEAMKTGSTLAVTGVEGQRLSSNALLSYLLKCPQDTSSRPSKIKIEKKEVEIHPHFKLVLVTTSLSRELPSELVAATTVVVFWPEVGGVRDLLLDRFLWQQNSKTAQEREHLRHEVHSQSGKIEETERELLALLSSDLCVHSDHQTTRDLLLLNTSHNNSKDSLAGALDSLDRMTRVQLSSLSSLASRAALISSVVMATGISLPLYTVSYDYVESVFLSFLEQMGSHVQGAESVVEKMTRFAYQHFSRGMVERDRLLLAFSLVLQLELSGGVVTHHEISYLLRPSPGREYAVKGLATQTGVDLTHSTPVSLGRRPYDWILEAQWQSLLMLASHFLWAQRALRLSMSDDAQGLQANMRHIFQSKHPELYVTMGDKRLDEKALKEGRNLIQILLLNSGIRPDRLALSIQAVSEAVLVPPRSSYDMPVELRKFHKTCSKGKTPLVIFHDDPHLPTNQIRALARKLHVPLRVVCVHGTGETEVEAVREALAVTSSQGGWLLLHNIQESEDVVSELTSLLRTYPPSDGWRVWLSVHAGSVTSLPVSLLHGVCRVVLDTPSSLKGSLLYTLASMPPDLFSASTRVEWLPLLHSSALLFPLLRTRREMHTISWRYCPPLPHTLLTDFLRYLKTVVQVQNETTSTGGYAPLSWSGLRHMLSEVFFGSLVCDPVDLRTLTSWLKRGSILEVLAGNLSCITFRSCSSLPGHALPSSARRWSRPCPLSS</sequence>
<dbReference type="InterPro" id="IPR026983">
    <property type="entry name" value="DHC"/>
</dbReference>
<dbReference type="GO" id="GO:0030286">
    <property type="term" value="C:dynein complex"/>
    <property type="evidence" value="ECO:0007669"/>
    <property type="project" value="InterPro"/>
</dbReference>
<feature type="compositionally biased region" description="Low complexity" evidence="2">
    <location>
        <begin position="68"/>
        <end position="79"/>
    </location>
</feature>
<name>A0AA35RPP6_GEOBA</name>
<proteinExistence type="predicted"/>
<dbReference type="Pfam" id="PF12781">
    <property type="entry name" value="AAA_9"/>
    <property type="match status" value="1"/>
</dbReference>
<dbReference type="Pfam" id="PF03028">
    <property type="entry name" value="Dynein_heavy"/>
    <property type="match status" value="1"/>
</dbReference>
<dbReference type="PANTHER" id="PTHR45703">
    <property type="entry name" value="DYNEIN HEAVY CHAIN"/>
    <property type="match status" value="1"/>
</dbReference>
<reference evidence="5" key="1">
    <citation type="submission" date="2023-03" db="EMBL/GenBank/DDBJ databases">
        <authorList>
            <person name="Steffen K."/>
            <person name="Cardenas P."/>
        </authorList>
    </citation>
    <scope>NUCLEOTIDE SEQUENCE</scope>
</reference>
<dbReference type="InterPro" id="IPR035706">
    <property type="entry name" value="AAA_9"/>
</dbReference>
<dbReference type="GO" id="GO:0045505">
    <property type="term" value="F:dynein intermediate chain binding"/>
    <property type="evidence" value="ECO:0007669"/>
    <property type="project" value="InterPro"/>
</dbReference>
<evidence type="ECO:0000313" key="5">
    <source>
        <dbReference type="EMBL" id="CAI8014944.1"/>
    </source>
</evidence>
<evidence type="ECO:0000256" key="1">
    <source>
        <dbReference type="SAM" id="Coils"/>
    </source>
</evidence>
<dbReference type="PANTHER" id="PTHR45703:SF37">
    <property type="entry name" value="DYNEINS HEAVY CHAIN"/>
    <property type="match status" value="1"/>
</dbReference>
<dbReference type="GO" id="GO:0008569">
    <property type="term" value="F:minus-end-directed microtubule motor activity"/>
    <property type="evidence" value="ECO:0007669"/>
    <property type="project" value="InterPro"/>
</dbReference>
<protein>
    <submittedName>
        <fullName evidence="5">Dynein heavy chain 8, axonemal</fullName>
    </submittedName>
</protein>
<feature type="compositionally biased region" description="Gly residues" evidence="2">
    <location>
        <begin position="46"/>
        <end position="56"/>
    </location>
</feature>
<dbReference type="Gene3D" id="1.20.920.20">
    <property type="match status" value="1"/>
</dbReference>
<comment type="caution">
    <text evidence="5">The sequence shown here is derived from an EMBL/GenBank/DDBJ whole genome shotgun (WGS) entry which is preliminary data.</text>
</comment>
<dbReference type="GO" id="GO:0051959">
    <property type="term" value="F:dynein light intermediate chain binding"/>
    <property type="evidence" value="ECO:0007669"/>
    <property type="project" value="InterPro"/>
</dbReference>